<feature type="domain" description="Abnormal cell migration protein 18-like fibronectin type I" evidence="1">
    <location>
        <begin position="15"/>
        <end position="69"/>
    </location>
</feature>
<dbReference type="GeneID" id="66059892"/>
<accession>A0A4E9FCY1</accession>
<sequence>MMDHGGFFTIELPPMQHGETWYTGHLLYKCMKFGAYTILGCRTRKGRPMIISETYIDDFIVHQCFEENSKIYYRESLCDMPGQPLCGSFEENSSKIAIVALFDRINQTGNYPSVANLSQDWKIVNSYGTTIPLNRIEVINSYPLNLISTAKIRRKIKRQTDMSNDKMIKRYV</sequence>
<reference evidence="2" key="1">
    <citation type="submission" date="2019-04" db="EMBL/GenBank/DDBJ databases">
        <authorList>
            <person name="Howe K."/>
            <person name="Paulini M."/>
            <person name="Williams G."/>
        </authorList>
    </citation>
    <scope>NUCLEOTIDE SEQUENCE [LARGE SCALE GENOMIC DNA]</scope>
    <source>
        <strain evidence="2">FR3</strain>
    </source>
</reference>
<dbReference type="Pfam" id="PF23003">
    <property type="entry name" value="Fn1_2"/>
    <property type="match status" value="1"/>
</dbReference>
<dbReference type="CTD" id="66059892"/>
<dbReference type="InterPro" id="IPR055119">
    <property type="entry name" value="Mig18_Fn1"/>
</dbReference>
<dbReference type="AlphaFoldDB" id="A0A4E9FCY1"/>
<dbReference type="EMBL" id="CAAKNF010000193">
    <property type="protein sequence ID" value="VIO94004.1"/>
    <property type="molecule type" value="Genomic_DNA"/>
</dbReference>
<evidence type="ECO:0000259" key="1">
    <source>
        <dbReference type="Pfam" id="PF23003"/>
    </source>
</evidence>
<proteinExistence type="predicted"/>
<protein>
    <recommendedName>
        <fullName evidence="1">Abnormal cell migration protein 18-like fibronectin type I domain-containing protein</fullName>
    </recommendedName>
</protein>
<name>A0A4E9FCY1_BRUMA</name>
<dbReference type="OrthoDB" id="5846929at2759"/>
<dbReference type="KEGG" id="bmy:BM_BM5208"/>
<evidence type="ECO:0000313" key="2">
    <source>
        <dbReference type="EMBL" id="VIO94004.1"/>
    </source>
</evidence>
<dbReference type="RefSeq" id="XP_042934667.1">
    <property type="nucleotide sequence ID" value="XM_043078733.1"/>
</dbReference>
<gene>
    <name evidence="2" type="primary">Bm5208</name>
    <name evidence="2" type="ORF">BM_BM5208</name>
</gene>
<organism evidence="2">
    <name type="scientific">Brugia malayi</name>
    <name type="common">Filarial nematode worm</name>
    <dbReference type="NCBI Taxonomy" id="6279"/>
    <lineage>
        <taxon>Eukaryota</taxon>
        <taxon>Metazoa</taxon>
        <taxon>Ecdysozoa</taxon>
        <taxon>Nematoda</taxon>
        <taxon>Chromadorea</taxon>
        <taxon>Rhabditida</taxon>
        <taxon>Spirurina</taxon>
        <taxon>Spiruromorpha</taxon>
        <taxon>Filarioidea</taxon>
        <taxon>Onchocercidae</taxon>
        <taxon>Brugia</taxon>
    </lineage>
</organism>